<accession>H2Z363</accession>
<dbReference type="Proteomes" id="UP000007875">
    <property type="component" value="Unassembled WGS sequence"/>
</dbReference>
<organism evidence="2 3">
    <name type="scientific">Ciona savignyi</name>
    <name type="common">Pacific transparent sea squirt</name>
    <dbReference type="NCBI Taxonomy" id="51511"/>
    <lineage>
        <taxon>Eukaryota</taxon>
        <taxon>Metazoa</taxon>
        <taxon>Chordata</taxon>
        <taxon>Tunicata</taxon>
        <taxon>Ascidiacea</taxon>
        <taxon>Phlebobranchia</taxon>
        <taxon>Cionidae</taxon>
        <taxon>Ciona</taxon>
    </lineage>
</organism>
<protein>
    <submittedName>
        <fullName evidence="2">Uncharacterized protein</fullName>
    </submittedName>
</protein>
<feature type="coiled-coil region" evidence="1">
    <location>
        <begin position="46"/>
        <end position="94"/>
    </location>
</feature>
<dbReference type="Ensembl" id="ENSCSAVT00000012165.1">
    <property type="protein sequence ID" value="ENSCSAVP00000012025.1"/>
    <property type="gene ID" value="ENSCSAVG00000007072.1"/>
</dbReference>
<dbReference type="AlphaFoldDB" id="H2Z363"/>
<reference evidence="3" key="1">
    <citation type="submission" date="2003-08" db="EMBL/GenBank/DDBJ databases">
        <authorList>
            <person name="Birren B."/>
            <person name="Nusbaum C."/>
            <person name="Abebe A."/>
            <person name="Abouelleil A."/>
            <person name="Adekoya E."/>
            <person name="Ait-zahra M."/>
            <person name="Allen N."/>
            <person name="Allen T."/>
            <person name="An P."/>
            <person name="Anderson M."/>
            <person name="Anderson S."/>
            <person name="Arachchi H."/>
            <person name="Armbruster J."/>
            <person name="Bachantsang P."/>
            <person name="Baldwin J."/>
            <person name="Barry A."/>
            <person name="Bayul T."/>
            <person name="Blitshsteyn B."/>
            <person name="Bloom T."/>
            <person name="Blye J."/>
            <person name="Boguslavskiy L."/>
            <person name="Borowsky M."/>
            <person name="Boukhgalter B."/>
            <person name="Brunache A."/>
            <person name="Butler J."/>
            <person name="Calixte N."/>
            <person name="Calvo S."/>
            <person name="Camarata J."/>
            <person name="Campo K."/>
            <person name="Chang J."/>
            <person name="Cheshatsang Y."/>
            <person name="Citroen M."/>
            <person name="Collymore A."/>
            <person name="Considine T."/>
            <person name="Cook A."/>
            <person name="Cooke P."/>
            <person name="Corum B."/>
            <person name="Cuomo C."/>
            <person name="David R."/>
            <person name="Dawoe T."/>
            <person name="Degray S."/>
            <person name="Dodge S."/>
            <person name="Dooley K."/>
            <person name="Dorje P."/>
            <person name="Dorjee K."/>
            <person name="Dorris L."/>
            <person name="Duffey N."/>
            <person name="Dupes A."/>
            <person name="Elkins T."/>
            <person name="Engels R."/>
            <person name="Erickson J."/>
            <person name="Farina A."/>
            <person name="Faro S."/>
            <person name="Ferreira P."/>
            <person name="Fischer H."/>
            <person name="Fitzgerald M."/>
            <person name="Foley K."/>
            <person name="Gage D."/>
            <person name="Galagan J."/>
            <person name="Gearin G."/>
            <person name="Gnerre S."/>
            <person name="Gnirke A."/>
            <person name="Goyette A."/>
            <person name="Graham J."/>
            <person name="Grandbois E."/>
            <person name="Gyaltsen K."/>
            <person name="Hafez N."/>
            <person name="Hagopian D."/>
            <person name="Hagos B."/>
            <person name="Hall J."/>
            <person name="Hatcher B."/>
            <person name="Heller A."/>
            <person name="Higgins H."/>
            <person name="Honan T."/>
            <person name="Horn A."/>
            <person name="Houde N."/>
            <person name="Hughes L."/>
            <person name="Hulme W."/>
            <person name="Husby E."/>
            <person name="Iliev I."/>
            <person name="Jaffe D."/>
            <person name="Jones C."/>
            <person name="Kamal M."/>
            <person name="Kamat A."/>
            <person name="Kamvysselis M."/>
            <person name="Karlsson E."/>
            <person name="Kells C."/>
            <person name="Kieu A."/>
            <person name="Kisner P."/>
            <person name="Kodira C."/>
            <person name="Kulbokas E."/>
            <person name="Labutti K."/>
            <person name="Lama D."/>
            <person name="Landers T."/>
            <person name="Leger J."/>
            <person name="Levine S."/>
            <person name="Lewis D."/>
            <person name="Lewis T."/>
            <person name="Lindblad-toh K."/>
            <person name="Liu X."/>
            <person name="Lokyitsang T."/>
            <person name="Lokyitsang Y."/>
            <person name="Lucien O."/>
            <person name="Lui A."/>
            <person name="Ma L.J."/>
            <person name="Mabbitt R."/>
            <person name="Macdonald J."/>
            <person name="Maclean C."/>
            <person name="Major J."/>
            <person name="Manning J."/>
            <person name="Marabella R."/>
            <person name="Maru K."/>
            <person name="Matthews C."/>
            <person name="Mauceli E."/>
            <person name="Mccarthy M."/>
            <person name="Mcdonough S."/>
            <person name="Mcghee T."/>
            <person name="Meldrim J."/>
            <person name="Meneus L."/>
            <person name="Mesirov J."/>
            <person name="Mihalev A."/>
            <person name="Mihova T."/>
            <person name="Mikkelsen T."/>
            <person name="Mlenga V."/>
            <person name="Moru K."/>
            <person name="Mozes J."/>
            <person name="Mulrain L."/>
            <person name="Munson G."/>
            <person name="Naylor J."/>
            <person name="Newes C."/>
            <person name="Nguyen C."/>
            <person name="Nguyen N."/>
            <person name="Nguyen T."/>
            <person name="Nicol R."/>
            <person name="Nielsen C."/>
            <person name="Nizzari M."/>
            <person name="Norbu C."/>
            <person name="Norbu N."/>
            <person name="O'donnell P."/>
            <person name="Okoawo O."/>
            <person name="O'leary S."/>
            <person name="Omotosho B."/>
            <person name="O'neill K."/>
            <person name="Osman S."/>
            <person name="Parker S."/>
            <person name="Perrin D."/>
            <person name="Phunkhang P."/>
            <person name="Piqani B."/>
            <person name="Purcell S."/>
            <person name="Rachupka T."/>
            <person name="Ramasamy U."/>
            <person name="Rameau R."/>
            <person name="Ray V."/>
            <person name="Raymond C."/>
            <person name="Retta R."/>
            <person name="Richardson S."/>
            <person name="Rise C."/>
            <person name="Rodriguez J."/>
            <person name="Rogers J."/>
            <person name="Rogov P."/>
            <person name="Rutman M."/>
            <person name="Schupbach R."/>
            <person name="Seaman C."/>
            <person name="Settipalli S."/>
            <person name="Sharpe T."/>
            <person name="Sheridan J."/>
            <person name="Sherpa N."/>
            <person name="Shi J."/>
            <person name="Smirnov S."/>
            <person name="Smith C."/>
            <person name="Sougnez C."/>
            <person name="Spencer B."/>
            <person name="Stalker J."/>
            <person name="Stange-thomann N."/>
            <person name="Stavropoulos S."/>
            <person name="Stetson K."/>
            <person name="Stone C."/>
            <person name="Stone S."/>
            <person name="Stubbs M."/>
            <person name="Talamas J."/>
            <person name="Tchuinga P."/>
            <person name="Tenzing P."/>
            <person name="Tesfaye S."/>
            <person name="Theodore J."/>
            <person name="Thoulutsang Y."/>
            <person name="Topham K."/>
            <person name="Towey S."/>
            <person name="Tsamla T."/>
            <person name="Tsomo N."/>
            <person name="Vallee D."/>
            <person name="Vassiliev H."/>
            <person name="Venkataraman V."/>
            <person name="Vinson J."/>
            <person name="Vo A."/>
            <person name="Wade C."/>
            <person name="Wang S."/>
            <person name="Wangchuk T."/>
            <person name="Wangdi T."/>
            <person name="Whittaker C."/>
            <person name="Wilkinson J."/>
            <person name="Wu Y."/>
            <person name="Wyman D."/>
            <person name="Yadav S."/>
            <person name="Yang S."/>
            <person name="Yang X."/>
            <person name="Yeager S."/>
            <person name="Yee E."/>
            <person name="Young G."/>
            <person name="Zainoun J."/>
            <person name="Zembeck L."/>
            <person name="Zimmer A."/>
            <person name="Zody M."/>
            <person name="Lander E."/>
        </authorList>
    </citation>
    <scope>NUCLEOTIDE SEQUENCE [LARGE SCALE GENOMIC DNA]</scope>
</reference>
<dbReference type="HOGENOM" id="CLU_102214_0_0_1"/>
<dbReference type="InParanoid" id="H2Z363"/>
<evidence type="ECO:0000256" key="1">
    <source>
        <dbReference type="SAM" id="Coils"/>
    </source>
</evidence>
<sequence>MLGVYARRQTIIGLLRQKEEWIDKEKMLLNQLWAALEEKLENKSMLHESRNSIEKMKVELDSEKAEKESLQSRMWGLQRNVKILQSERDVLEEKLRDCISTFSGLRQSLAKNAGKGENVEVASCMDKIKSLQALMQKLIEAHRQEHVNFVAMLEKQPSV</sequence>
<evidence type="ECO:0000313" key="3">
    <source>
        <dbReference type="Proteomes" id="UP000007875"/>
    </source>
</evidence>
<keyword evidence="3" id="KW-1185">Reference proteome</keyword>
<keyword evidence="1" id="KW-0175">Coiled coil</keyword>
<name>H2Z363_CIOSA</name>
<reference evidence="2" key="3">
    <citation type="submission" date="2025-09" db="UniProtKB">
        <authorList>
            <consortium name="Ensembl"/>
        </authorList>
    </citation>
    <scope>IDENTIFICATION</scope>
</reference>
<dbReference type="OMA" id="MWGLQRN"/>
<dbReference type="GeneTree" id="ENSGT00390000000834"/>
<proteinExistence type="predicted"/>
<evidence type="ECO:0000313" key="2">
    <source>
        <dbReference type="Ensembl" id="ENSCSAVP00000012025.1"/>
    </source>
</evidence>
<reference evidence="2" key="2">
    <citation type="submission" date="2025-08" db="UniProtKB">
        <authorList>
            <consortium name="Ensembl"/>
        </authorList>
    </citation>
    <scope>IDENTIFICATION</scope>
</reference>